<dbReference type="GO" id="GO:0030170">
    <property type="term" value="F:pyridoxal phosphate binding"/>
    <property type="evidence" value="ECO:0007669"/>
    <property type="project" value="InterPro"/>
</dbReference>
<protein>
    <submittedName>
        <fullName evidence="4">N(6)-acetyl-beta-lysine transaminase</fullName>
    </submittedName>
</protein>
<dbReference type="Gene3D" id="3.40.640.10">
    <property type="entry name" value="Type I PLP-dependent aspartate aminotransferase-like (Major domain)"/>
    <property type="match status" value="1"/>
</dbReference>
<accession>A0A450S809</accession>
<evidence type="ECO:0000313" key="4">
    <source>
        <dbReference type="EMBL" id="VFJ48019.1"/>
    </source>
</evidence>
<evidence type="ECO:0000256" key="3">
    <source>
        <dbReference type="RuleBase" id="RU003560"/>
    </source>
</evidence>
<keyword evidence="2 3" id="KW-0663">Pyridoxal phosphate</keyword>
<dbReference type="Pfam" id="PF00202">
    <property type="entry name" value="Aminotran_3"/>
    <property type="match status" value="1"/>
</dbReference>
<dbReference type="Gene3D" id="3.90.1150.10">
    <property type="entry name" value="Aspartate Aminotransferase, domain 1"/>
    <property type="match status" value="1"/>
</dbReference>
<dbReference type="GO" id="GO:0008483">
    <property type="term" value="F:transaminase activity"/>
    <property type="evidence" value="ECO:0007669"/>
    <property type="project" value="InterPro"/>
</dbReference>
<evidence type="ECO:0000256" key="2">
    <source>
        <dbReference type="ARBA" id="ARBA00022898"/>
    </source>
</evidence>
<proteinExistence type="inferred from homology"/>
<organism evidence="4">
    <name type="scientific">Candidatus Kentrum sp. FW</name>
    <dbReference type="NCBI Taxonomy" id="2126338"/>
    <lineage>
        <taxon>Bacteria</taxon>
        <taxon>Pseudomonadati</taxon>
        <taxon>Pseudomonadota</taxon>
        <taxon>Gammaproteobacteria</taxon>
        <taxon>Candidatus Kentrum</taxon>
    </lineage>
</organism>
<dbReference type="InterPro" id="IPR015421">
    <property type="entry name" value="PyrdxlP-dep_Trfase_major"/>
</dbReference>
<name>A0A450S809_9GAMM</name>
<dbReference type="PANTHER" id="PTHR43094">
    <property type="entry name" value="AMINOTRANSFERASE"/>
    <property type="match status" value="1"/>
</dbReference>
<dbReference type="PIRSF" id="PIRSF000521">
    <property type="entry name" value="Transaminase_4ab_Lys_Orn"/>
    <property type="match status" value="1"/>
</dbReference>
<dbReference type="AlphaFoldDB" id="A0A450S809"/>
<sequence length="449" mass="49750">MKQSESHVFHVTGWHQSYRMIERGEGIYLFDTQGKRYLDGMGGSHVVTIGHGVAEIADAIAEQTRKFCFLNKVRFTNEPQERLARVIAEMAPEDLDRVIFVTGGSTANEIALQVARYYHLERGNPGKYKVISRWHGYCGRTIGALSMSGSLFVKREDMAPYDLNFPRIQSPHCYQCPYGRTYPGCELVCATELARTIEQQGPETVSAFIAEPIVGGAGSAIVPPAGYYEKIREICDAYDVLFITEEIITGFGRTGKNFGIQHWNATPDVITTAKGLSSGYAPIGAVIVHRRIQETLMAGKRPGIPTFLTYSGHPISCAAALAVQDYIAKHDLMERCRIMGRYLKEQLRRLAEREPLIGDVRGEGLLIGIEFVEDKVTRRPFPRSARITEQVVQNSFEKGLVIRGRFGTGTGRDGDHILISPAFIVTEAGCDELVKMLESAIGKVARSLG</sequence>
<dbReference type="InterPro" id="IPR015422">
    <property type="entry name" value="PyrdxlP-dep_Trfase_small"/>
</dbReference>
<dbReference type="SUPFAM" id="SSF53383">
    <property type="entry name" value="PLP-dependent transferases"/>
    <property type="match status" value="1"/>
</dbReference>
<dbReference type="EMBL" id="CAADEW010000018">
    <property type="protein sequence ID" value="VFJ48019.1"/>
    <property type="molecule type" value="Genomic_DNA"/>
</dbReference>
<reference evidence="4" key="1">
    <citation type="submission" date="2019-02" db="EMBL/GenBank/DDBJ databases">
        <authorList>
            <person name="Gruber-Vodicka R. H."/>
            <person name="Seah K. B. B."/>
        </authorList>
    </citation>
    <scope>NUCLEOTIDE SEQUENCE</scope>
    <source>
        <strain evidence="4">BECK_BZ15</strain>
    </source>
</reference>
<dbReference type="PANTHER" id="PTHR43094:SF1">
    <property type="entry name" value="AMINOTRANSFERASE CLASS-III"/>
    <property type="match status" value="1"/>
</dbReference>
<comment type="similarity">
    <text evidence="1 3">Belongs to the class-III pyridoxal-phosphate-dependent aminotransferase family.</text>
</comment>
<gene>
    <name evidence="4" type="ORF">BECKFW1821A_GA0114235_101818</name>
</gene>
<evidence type="ECO:0000256" key="1">
    <source>
        <dbReference type="ARBA" id="ARBA00008954"/>
    </source>
</evidence>
<dbReference type="CDD" id="cd00610">
    <property type="entry name" value="OAT_like"/>
    <property type="match status" value="1"/>
</dbReference>
<dbReference type="InterPro" id="IPR005814">
    <property type="entry name" value="Aminotrans_3"/>
</dbReference>
<dbReference type="InterPro" id="IPR015424">
    <property type="entry name" value="PyrdxlP-dep_Trfase"/>
</dbReference>